<evidence type="ECO:0000313" key="1">
    <source>
        <dbReference type="EMBL" id="KAL2043148.1"/>
    </source>
</evidence>
<reference evidence="1 2" key="1">
    <citation type="submission" date="2024-09" db="EMBL/GenBank/DDBJ databases">
        <title>Rethinking Asexuality: The Enigmatic Case of Functional Sexual Genes in Lepraria (Stereocaulaceae).</title>
        <authorList>
            <person name="Doellman M."/>
            <person name="Sun Y."/>
            <person name="Barcenas-Pena A."/>
            <person name="Lumbsch H.T."/>
            <person name="Grewe F."/>
        </authorList>
    </citation>
    <scope>NUCLEOTIDE SEQUENCE [LARGE SCALE GENOMIC DNA]</scope>
    <source>
        <strain evidence="1 2">Mercado 3170</strain>
    </source>
</reference>
<evidence type="ECO:0000313" key="2">
    <source>
        <dbReference type="Proteomes" id="UP001590950"/>
    </source>
</evidence>
<accession>A0ABR4AIA7</accession>
<proteinExistence type="predicted"/>
<gene>
    <name evidence="1" type="ORF">N7G274_004208</name>
</gene>
<sequence>MALLSSTERYYPVCTNILLGAGANATRRRYRLREALTKALEHQAGADYTRADNHGDLILQDVALYGDLGTIDFIRAAKLSIIYIKATNEKGKRAPKKA</sequence>
<keyword evidence="2" id="KW-1185">Reference proteome</keyword>
<organism evidence="1 2">
    <name type="scientific">Stereocaulon virgatum</name>
    <dbReference type="NCBI Taxonomy" id="373712"/>
    <lineage>
        <taxon>Eukaryota</taxon>
        <taxon>Fungi</taxon>
        <taxon>Dikarya</taxon>
        <taxon>Ascomycota</taxon>
        <taxon>Pezizomycotina</taxon>
        <taxon>Lecanoromycetes</taxon>
        <taxon>OSLEUM clade</taxon>
        <taxon>Lecanoromycetidae</taxon>
        <taxon>Lecanorales</taxon>
        <taxon>Lecanorineae</taxon>
        <taxon>Stereocaulaceae</taxon>
        <taxon>Stereocaulon</taxon>
    </lineage>
</organism>
<name>A0ABR4AIA7_9LECA</name>
<protein>
    <submittedName>
        <fullName evidence="1">Uncharacterized protein</fullName>
    </submittedName>
</protein>
<comment type="caution">
    <text evidence="1">The sequence shown here is derived from an EMBL/GenBank/DDBJ whole genome shotgun (WGS) entry which is preliminary data.</text>
</comment>
<dbReference type="EMBL" id="JBEFKJ010000012">
    <property type="protein sequence ID" value="KAL2043148.1"/>
    <property type="molecule type" value="Genomic_DNA"/>
</dbReference>
<dbReference type="Proteomes" id="UP001590950">
    <property type="component" value="Unassembled WGS sequence"/>
</dbReference>